<dbReference type="AlphaFoldDB" id="A0A167KF66"/>
<dbReference type="InterPro" id="IPR006913">
    <property type="entry name" value="CENP-V/GFA"/>
</dbReference>
<dbReference type="GO" id="GO:0046872">
    <property type="term" value="F:metal ion binding"/>
    <property type="evidence" value="ECO:0007669"/>
    <property type="project" value="UniProtKB-KW"/>
</dbReference>
<organism evidence="6 7">
    <name type="scientific">Calocera viscosa (strain TUFC12733)</name>
    <dbReference type="NCBI Taxonomy" id="1330018"/>
    <lineage>
        <taxon>Eukaryota</taxon>
        <taxon>Fungi</taxon>
        <taxon>Dikarya</taxon>
        <taxon>Basidiomycota</taxon>
        <taxon>Agaricomycotina</taxon>
        <taxon>Dacrymycetes</taxon>
        <taxon>Dacrymycetales</taxon>
        <taxon>Dacrymycetaceae</taxon>
        <taxon>Calocera</taxon>
    </lineage>
</organism>
<dbReference type="GO" id="GO:0016846">
    <property type="term" value="F:carbon-sulfur lyase activity"/>
    <property type="evidence" value="ECO:0007669"/>
    <property type="project" value="InterPro"/>
</dbReference>
<dbReference type="SUPFAM" id="SSF51316">
    <property type="entry name" value="Mss4-like"/>
    <property type="match status" value="2"/>
</dbReference>
<feature type="domain" description="CENP-V/GFA" evidence="5">
    <location>
        <begin position="5"/>
        <end position="126"/>
    </location>
</feature>
<dbReference type="OrthoDB" id="9970124at2759"/>
<evidence type="ECO:0000259" key="5">
    <source>
        <dbReference type="PROSITE" id="PS51891"/>
    </source>
</evidence>
<comment type="similarity">
    <text evidence="1">Belongs to the Gfa family.</text>
</comment>
<evidence type="ECO:0000256" key="2">
    <source>
        <dbReference type="ARBA" id="ARBA00022723"/>
    </source>
</evidence>
<name>A0A167KF66_CALVF</name>
<evidence type="ECO:0000256" key="3">
    <source>
        <dbReference type="ARBA" id="ARBA00022833"/>
    </source>
</evidence>
<evidence type="ECO:0000313" key="7">
    <source>
        <dbReference type="Proteomes" id="UP000076738"/>
    </source>
</evidence>
<proteinExistence type="inferred from homology"/>
<feature type="domain" description="CENP-V/GFA" evidence="5">
    <location>
        <begin position="175"/>
        <end position="306"/>
    </location>
</feature>
<dbReference type="STRING" id="1330018.A0A167KF66"/>
<gene>
    <name evidence="6" type="ORF">CALVIDRAFT_539031</name>
</gene>
<keyword evidence="7" id="KW-1185">Reference proteome</keyword>
<dbReference type="PANTHER" id="PTHR33337:SF40">
    <property type="entry name" value="CENP-V_GFA DOMAIN-CONTAINING PROTEIN-RELATED"/>
    <property type="match status" value="1"/>
</dbReference>
<keyword evidence="4" id="KW-0456">Lyase</keyword>
<dbReference type="Proteomes" id="UP000076738">
    <property type="component" value="Unassembled WGS sequence"/>
</dbReference>
<evidence type="ECO:0000256" key="4">
    <source>
        <dbReference type="ARBA" id="ARBA00023239"/>
    </source>
</evidence>
<dbReference type="InterPro" id="IPR011057">
    <property type="entry name" value="Mss4-like_sf"/>
</dbReference>
<dbReference type="PANTHER" id="PTHR33337">
    <property type="entry name" value="GFA DOMAIN-CONTAINING PROTEIN"/>
    <property type="match status" value="1"/>
</dbReference>
<dbReference type="Pfam" id="PF04828">
    <property type="entry name" value="GFA"/>
    <property type="match status" value="2"/>
</dbReference>
<keyword evidence="2" id="KW-0479">Metal-binding</keyword>
<evidence type="ECO:0000256" key="1">
    <source>
        <dbReference type="ARBA" id="ARBA00005495"/>
    </source>
</evidence>
<accession>A0A167KF66</accession>
<dbReference type="Gene3D" id="3.90.1590.10">
    <property type="entry name" value="glutathione-dependent formaldehyde- activating enzyme (gfa)"/>
    <property type="match status" value="2"/>
</dbReference>
<protein>
    <recommendedName>
        <fullName evidence="5">CENP-V/GFA domain-containing protein</fullName>
    </recommendedName>
</protein>
<keyword evidence="3" id="KW-0862">Zinc</keyword>
<evidence type="ECO:0000313" key="6">
    <source>
        <dbReference type="EMBL" id="KZO94583.1"/>
    </source>
</evidence>
<dbReference type="PROSITE" id="PS51891">
    <property type="entry name" value="CENP_V_GFA"/>
    <property type="match status" value="2"/>
</dbReference>
<dbReference type="EMBL" id="KV417294">
    <property type="protein sequence ID" value="KZO94583.1"/>
    <property type="molecule type" value="Genomic_DNA"/>
</dbReference>
<reference evidence="6 7" key="1">
    <citation type="journal article" date="2016" name="Mol. Biol. Evol.">
        <title>Comparative Genomics of Early-Diverging Mushroom-Forming Fungi Provides Insights into the Origins of Lignocellulose Decay Capabilities.</title>
        <authorList>
            <person name="Nagy L.G."/>
            <person name="Riley R."/>
            <person name="Tritt A."/>
            <person name="Adam C."/>
            <person name="Daum C."/>
            <person name="Floudas D."/>
            <person name="Sun H."/>
            <person name="Yadav J.S."/>
            <person name="Pangilinan J."/>
            <person name="Larsson K.H."/>
            <person name="Matsuura K."/>
            <person name="Barry K."/>
            <person name="Labutti K."/>
            <person name="Kuo R."/>
            <person name="Ohm R.A."/>
            <person name="Bhattacharya S.S."/>
            <person name="Shirouzu T."/>
            <person name="Yoshinaga Y."/>
            <person name="Martin F.M."/>
            <person name="Grigoriev I.V."/>
            <person name="Hibbett D.S."/>
        </authorList>
    </citation>
    <scope>NUCLEOTIDE SEQUENCE [LARGE SCALE GENOMIC DNA]</scope>
    <source>
        <strain evidence="6 7">TUFC12733</strain>
    </source>
</reference>
<sequence>MSTNLTLRCHCNLHNWSIPYPSTALPTPAWYCHCSICRRVSGAPFIAHLGPLPVPLCSSTSSPPDSLRVYNTSARGRRYSCTKCGTYLATSTPVGIQPELWFACVGTLELGSLSADQAYKFGEHYDVLSTGDGGFAGWLDDDLPKWVSGPPAEFVFPAESLPAGRTSDAEGREVLRGGCHCGGVRLEVLRPPASTELGGTNEIREGGGERWSSKICWCSDCRRSLGYPCPAFLTVGREHFRFLERRNLQVYKSSPKVERTFCGTCGASVSRSSSSGDVDLCIGLLDVDSENGDGLAGLLNNWVQWESFQHDEDCRDKVLRDALLRGMRKDRLLDEESIH</sequence>